<name>A0A1N7P847_9RHOB</name>
<dbReference type="InterPro" id="IPR028992">
    <property type="entry name" value="Hedgehog/Intein_dom"/>
</dbReference>
<dbReference type="PANTHER" id="PTHR38340">
    <property type="entry name" value="S-LAYER PROTEIN"/>
    <property type="match status" value="1"/>
</dbReference>
<evidence type="ECO:0000256" key="1">
    <source>
        <dbReference type="ARBA" id="ARBA00004613"/>
    </source>
</evidence>
<dbReference type="Pfam" id="PF00353">
    <property type="entry name" value="HemolysinCabind"/>
    <property type="match status" value="10"/>
</dbReference>
<dbReference type="InterPro" id="IPR050557">
    <property type="entry name" value="RTX_toxin/Mannuronan_C5-epim"/>
</dbReference>
<dbReference type="RefSeq" id="WP_076531839.1">
    <property type="nucleotide sequence ID" value="NZ_BMEH01000005.1"/>
</dbReference>
<dbReference type="PROSITE" id="PS50817">
    <property type="entry name" value="INTEIN_N_TER"/>
    <property type="match status" value="1"/>
</dbReference>
<sequence>MATAQQLQIDTSADAMQLAEEMFGSGIRIVSATYQGDPIQSGIYSDALETIPGLSSTDSGVILSTGNVQGFAPYSDGGTDTNRAAGTSTDTAGGIDGDSQLDALAGASTYDAAILEAVFVPDGNWITLQFVFSSEEYLEYVSGGYNDAFGVWVNGVYAPVTVLDGGVASIDSINTTQNPNLFLNNPANLDTYNSEMDGLTRVLTIKAPVVPGAENTIKIAIADAGDATYDSNVLIMGNSVQSVTIAFEDEVNMVANSTRTIDVLHNDMDVTGDGLTITHINGVAISPGETVTLPSGDLVTLNDDGSLTIQTDADSGTDVFTYTVMNSAGDSDVGFVTLNTVATLAPDGIVHGTSGDDVIDLAYADDPDGDRVDNNDAQGVGGTTGDGDYVVAMGGDDQVTGSAGDDLVYGGTGNDTLFGGAGDDRLMGDSGDDVLIGGAGNDTMQGGADADRFVLEDGFGNDVIVGGEGANETSDSDVIEASGLTGDITVTYTGNEAGTLTDGSGTAAFSEIEEIWLGNGSNTVDATATDQGVVVYGGSGTDLLMGGEGYDTLLGGGGSDTLAGGAGNDLLSLGGGDGAQDTVVIADGGGDDTLMGFDAPQDNGDGTFAPGDLLDVGGLTDADGYPVNVHDVVISTVNGHAVLAFPDGTSVTMIGVTPPATDQLAWLEALGVPTGGPVDGDASGEAMGPGYVDAEGDQIDGSDGVNDVIFGNGGADTIQAGLGQDLVYGGADDDEIHGGDGADTLYGDAGNDTLIGGAGNDLMFGGDGADTFVVDINDGTDTITGGEGGVDFDLLDATGVTDSVSVGFTGDEAGTLSTTGTTVTFSQIEGVALGAGDDTVDGSATTQGFLADGGAGGDGLTGGSGDDTLIGGAGNDTLIGGQGADSMVGGDGDDWFVLADDFGNDTIIGGETGEVNEDWVDARQITADTVLHFTSSESGTLTDGTSTMNFAEIERFGLGTGNDIVDGTAALAGVRVHSGSGDDTLLGGVGNDTFIGGGGADLFDGGGGNDFLDLGTLGLHGDGASDTIVLKNGYGQAWVANFEAPVANGDGTYTGVDLLDVSQLYDAGGALVNTGDVTVSDTVGDGTGHAVLTFPDGTRITLQNVPVSAVSSVEQLVAIGIPAPDYVVDGTAGDDLIDAAYLGDPHGDRVDAGDAADGSNDDVIRAGAGNDTVVAAAGDDTVHGGDGDDFLYGGAGDDSLLGDQGNDALFGDEGADTLAGGDGNDTLDGGAGDDSLDGGAGNDRLIIRDDGGADTASGGEDADGTDWDVLDLSGITTDAAVSYAAAEDGELTHGGGAVSFSGIERLQLGQGNDTVTVPGHAGPVSVGGGAGADSLQVAGGAIDPSMVAINDSAAGTFLPGDGSGAVAFGPSTGTLLSEILANGQGGTVTLSGTSLSGSIGDVSFDDFENVSFALASTFVPCFVRGTRIKTDRGEVEVQDLAPGDRVLTLDNGYQPIRWIGATRRVAKGRLAPVRIRAGALGNDRDLLVSPQHRMLLRGWQASLLFGEAEVLVAAKALINDHTILREEGGRVEYLHLLFDRHEIIFAEGAASESFHPGRESWKSMDAATRAELLDLFPELDGDGFAECYGAVARASLKDHEGRILARALAPAA</sequence>
<dbReference type="GO" id="GO:0005509">
    <property type="term" value="F:calcium ion binding"/>
    <property type="evidence" value="ECO:0007669"/>
    <property type="project" value="InterPro"/>
</dbReference>
<keyword evidence="2" id="KW-0964">Secreted</keyword>
<dbReference type="GO" id="GO:0005576">
    <property type="term" value="C:extracellular region"/>
    <property type="evidence" value="ECO:0007669"/>
    <property type="project" value="UniProtKB-SubCell"/>
</dbReference>
<dbReference type="InterPro" id="IPR036844">
    <property type="entry name" value="Hint_dom_sf"/>
</dbReference>
<dbReference type="InterPro" id="IPR011049">
    <property type="entry name" value="Serralysin-like_metalloprot_C"/>
</dbReference>
<dbReference type="STRING" id="1086013.SAMN05421774_10540"/>
<dbReference type="OrthoDB" id="6305173at2"/>
<proteinExistence type="predicted"/>
<feature type="region of interest" description="Disordered" evidence="3">
    <location>
        <begin position="1213"/>
        <end position="1266"/>
    </location>
</feature>
<comment type="subcellular location">
    <subcellularLocation>
        <location evidence="1">Secreted</location>
    </subcellularLocation>
</comment>
<organism evidence="5 6">
    <name type="scientific">Gemmobacter megaterium</name>
    <dbReference type="NCBI Taxonomy" id="1086013"/>
    <lineage>
        <taxon>Bacteria</taxon>
        <taxon>Pseudomonadati</taxon>
        <taxon>Pseudomonadota</taxon>
        <taxon>Alphaproteobacteria</taxon>
        <taxon>Rhodobacterales</taxon>
        <taxon>Paracoccaceae</taxon>
        <taxon>Gemmobacter</taxon>
    </lineage>
</organism>
<feature type="domain" description="Hedgehog/Intein (Hint)" evidence="4">
    <location>
        <begin position="1420"/>
        <end position="1557"/>
    </location>
</feature>
<evidence type="ECO:0000313" key="5">
    <source>
        <dbReference type="EMBL" id="SIT06764.1"/>
    </source>
</evidence>
<dbReference type="InterPro" id="IPR049804">
    <property type="entry name" value="Choice_anch_L"/>
</dbReference>
<dbReference type="EMBL" id="FTOT01000005">
    <property type="protein sequence ID" value="SIT06764.1"/>
    <property type="molecule type" value="Genomic_DNA"/>
</dbReference>
<dbReference type="PROSITE" id="PS00330">
    <property type="entry name" value="HEMOLYSIN_CALCIUM"/>
    <property type="match status" value="9"/>
</dbReference>
<dbReference type="Pfam" id="PF13403">
    <property type="entry name" value="Hint_2"/>
    <property type="match status" value="1"/>
</dbReference>
<dbReference type="SUPFAM" id="SSF51120">
    <property type="entry name" value="beta-Roll"/>
    <property type="match status" value="6"/>
</dbReference>
<dbReference type="InterPro" id="IPR018511">
    <property type="entry name" value="Hemolysin-typ_Ca-bd_CS"/>
</dbReference>
<accession>A0A1N7P847</accession>
<dbReference type="InterPro" id="IPR001343">
    <property type="entry name" value="Hemolysn_Ca-bd"/>
</dbReference>
<dbReference type="PANTHER" id="PTHR38340:SF1">
    <property type="entry name" value="S-LAYER PROTEIN"/>
    <property type="match status" value="1"/>
</dbReference>
<reference evidence="5 6" key="1">
    <citation type="submission" date="2017-01" db="EMBL/GenBank/DDBJ databases">
        <authorList>
            <person name="Mah S.A."/>
            <person name="Swanson W.J."/>
            <person name="Moy G.W."/>
            <person name="Vacquier V.D."/>
        </authorList>
    </citation>
    <scope>NUCLEOTIDE SEQUENCE [LARGE SCALE GENOMIC DNA]</scope>
    <source>
        <strain evidence="5 6">DSM 26375</strain>
    </source>
</reference>
<evidence type="ECO:0000256" key="2">
    <source>
        <dbReference type="ARBA" id="ARBA00022525"/>
    </source>
</evidence>
<dbReference type="SUPFAM" id="SSF51294">
    <property type="entry name" value="Hedgehog/intein (Hint) domain"/>
    <property type="match status" value="1"/>
</dbReference>
<dbReference type="GO" id="GO:0016539">
    <property type="term" value="P:intein-mediated protein splicing"/>
    <property type="evidence" value="ECO:0007669"/>
    <property type="project" value="InterPro"/>
</dbReference>
<evidence type="ECO:0000259" key="4">
    <source>
        <dbReference type="Pfam" id="PF13403"/>
    </source>
</evidence>
<dbReference type="NCBIfam" id="NF038133">
    <property type="entry name" value="choice_anch_L"/>
    <property type="match status" value="1"/>
</dbReference>
<dbReference type="Proteomes" id="UP000186141">
    <property type="component" value="Unassembled WGS sequence"/>
</dbReference>
<dbReference type="Gene3D" id="2.170.16.10">
    <property type="entry name" value="Hedgehog/Intein (Hint) domain"/>
    <property type="match status" value="1"/>
</dbReference>
<gene>
    <name evidence="5" type="ORF">SAMN05421774_10540</name>
</gene>
<dbReference type="Pfam" id="PF17963">
    <property type="entry name" value="Big_9"/>
    <property type="match status" value="1"/>
</dbReference>
<keyword evidence="6" id="KW-1185">Reference proteome</keyword>
<evidence type="ECO:0000313" key="6">
    <source>
        <dbReference type="Proteomes" id="UP000186141"/>
    </source>
</evidence>
<dbReference type="InterPro" id="IPR006141">
    <property type="entry name" value="Intein_N"/>
</dbReference>
<feature type="region of interest" description="Disordered" evidence="3">
    <location>
        <begin position="366"/>
        <end position="386"/>
    </location>
</feature>
<protein>
    <submittedName>
        <fullName evidence="5">Ca2+-binding protein, RTX toxin-related</fullName>
    </submittedName>
</protein>
<evidence type="ECO:0000256" key="3">
    <source>
        <dbReference type="SAM" id="MobiDB-lite"/>
    </source>
</evidence>
<dbReference type="Gene3D" id="2.150.10.10">
    <property type="entry name" value="Serralysin-like metalloprotease, C-terminal"/>
    <property type="match status" value="5"/>
</dbReference>
<dbReference type="PRINTS" id="PR00313">
    <property type="entry name" value="CABNDNGRPT"/>
</dbReference>